<dbReference type="STRING" id="1907666.DSM25559_3912"/>
<evidence type="ECO:0000313" key="2">
    <source>
        <dbReference type="Proteomes" id="UP000187891"/>
    </source>
</evidence>
<dbReference type="Gene3D" id="1.25.40.380">
    <property type="entry name" value="Protein of unknown function DUF1810"/>
    <property type="match status" value="1"/>
</dbReference>
<dbReference type="PIRSF" id="PIRSF008546">
    <property type="entry name" value="UCP008546"/>
    <property type="match status" value="1"/>
</dbReference>
<dbReference type="AlphaFoldDB" id="A0A1R3U2S2"/>
<protein>
    <recommendedName>
        <fullName evidence="3">DUF1810 domain-containing protein</fullName>
    </recommendedName>
</protein>
<proteinExistence type="predicted"/>
<evidence type="ECO:0008006" key="3">
    <source>
        <dbReference type="Google" id="ProtNLM"/>
    </source>
</evidence>
<sequence length="137" mass="15336">MELDLARFVIAQHDVYGIALRELRAGRKQSHWMWFIFPQIRGLGHSDTARFYAISGRSEAEAYLRHPILGPRLEDCTHAMLSHPDLSAHDILGFPDDLKFHSSMTLFGAVAQGGSSFETALQMFYEGKSDQATLAAL</sequence>
<organism evidence="1 2">
    <name type="scientific">Agrobacterium rosae</name>
    <dbReference type="NCBI Taxonomy" id="1972867"/>
    <lineage>
        <taxon>Bacteria</taxon>
        <taxon>Pseudomonadati</taxon>
        <taxon>Pseudomonadota</taxon>
        <taxon>Alphaproteobacteria</taxon>
        <taxon>Hyphomicrobiales</taxon>
        <taxon>Rhizobiaceae</taxon>
        <taxon>Rhizobium/Agrobacterium group</taxon>
        <taxon>Agrobacterium</taxon>
    </lineage>
</organism>
<reference evidence="2" key="1">
    <citation type="submission" date="2016-10" db="EMBL/GenBank/DDBJ databases">
        <authorList>
            <person name="Wibberg D."/>
        </authorList>
    </citation>
    <scope>NUCLEOTIDE SEQUENCE [LARGE SCALE GENOMIC DNA]</scope>
</reference>
<name>A0A1R3U2S2_9HYPH</name>
<dbReference type="InterPro" id="IPR014937">
    <property type="entry name" value="DUF1810"/>
</dbReference>
<accession>A0A1R3U2S2</accession>
<dbReference type="SUPFAM" id="SSF140736">
    <property type="entry name" value="Rv1873-like"/>
    <property type="match status" value="1"/>
</dbReference>
<gene>
    <name evidence="1" type="ORF">DSM25559_3912</name>
</gene>
<dbReference type="InterPro" id="IPR036287">
    <property type="entry name" value="Rv1873-like_sf"/>
</dbReference>
<dbReference type="Proteomes" id="UP000187891">
    <property type="component" value="Unassembled WGS sequence"/>
</dbReference>
<evidence type="ECO:0000313" key="1">
    <source>
        <dbReference type="EMBL" id="SCX32383.1"/>
    </source>
</evidence>
<dbReference type="RefSeq" id="WP_077122059.1">
    <property type="nucleotide sequence ID" value="NZ_FMUE01000011.1"/>
</dbReference>
<dbReference type="Pfam" id="PF08837">
    <property type="entry name" value="DUF1810"/>
    <property type="match status" value="1"/>
</dbReference>
<dbReference type="EMBL" id="FMUE01000011">
    <property type="protein sequence ID" value="SCX32383.1"/>
    <property type="molecule type" value="Genomic_DNA"/>
</dbReference>